<evidence type="ECO:0000256" key="6">
    <source>
        <dbReference type="ARBA" id="ARBA00023316"/>
    </source>
</evidence>
<comment type="caution">
    <text evidence="8">The sequence shown here is derived from an EMBL/GenBank/DDBJ whole genome shotgun (WGS) entry which is preliminary data.</text>
</comment>
<dbReference type="PANTHER" id="PTHR30518">
    <property type="entry name" value="ENDOLYTIC MUREIN TRANSGLYCOSYLASE"/>
    <property type="match status" value="1"/>
</dbReference>
<organism evidence="8 9">
    <name type="scientific">Demequina litorisediminis</name>
    <dbReference type="NCBI Taxonomy" id="1849022"/>
    <lineage>
        <taxon>Bacteria</taxon>
        <taxon>Bacillati</taxon>
        <taxon>Actinomycetota</taxon>
        <taxon>Actinomycetes</taxon>
        <taxon>Micrococcales</taxon>
        <taxon>Demequinaceae</taxon>
        <taxon>Demequina</taxon>
    </lineage>
</organism>
<dbReference type="Pfam" id="PF02618">
    <property type="entry name" value="YceG"/>
    <property type="match status" value="1"/>
</dbReference>
<evidence type="ECO:0000256" key="2">
    <source>
        <dbReference type="ARBA" id="ARBA00022692"/>
    </source>
</evidence>
<keyword evidence="5" id="KW-0456">Lyase</keyword>
<accession>A0ABQ6IJ31</accession>
<evidence type="ECO:0008006" key="10">
    <source>
        <dbReference type="Google" id="ProtNLM"/>
    </source>
</evidence>
<dbReference type="EMBL" id="BSUN01000001">
    <property type="protein sequence ID" value="GMA37721.1"/>
    <property type="molecule type" value="Genomic_DNA"/>
</dbReference>
<evidence type="ECO:0000256" key="1">
    <source>
        <dbReference type="ARBA" id="ARBA00022475"/>
    </source>
</evidence>
<evidence type="ECO:0000256" key="3">
    <source>
        <dbReference type="ARBA" id="ARBA00022989"/>
    </source>
</evidence>
<proteinExistence type="predicted"/>
<dbReference type="Proteomes" id="UP001157125">
    <property type="component" value="Unassembled WGS sequence"/>
</dbReference>
<reference evidence="8" key="3">
    <citation type="submission" date="2023-02" db="EMBL/GenBank/DDBJ databases">
        <authorList>
            <person name="Sun Q."/>
            <person name="Mori K."/>
        </authorList>
    </citation>
    <scope>NUCLEOTIDE SEQUENCE</scope>
    <source>
        <strain evidence="8">NBRC 112299</strain>
    </source>
</reference>
<name>A0ABQ6IJ31_9MICO</name>
<evidence type="ECO:0000313" key="7">
    <source>
        <dbReference type="EMBL" id="GMA33824.1"/>
    </source>
</evidence>
<gene>
    <name evidence="7" type="ORF">GCM10025876_00280</name>
    <name evidence="8" type="ORF">GCM10025876_39250</name>
</gene>
<protein>
    <recommendedName>
        <fullName evidence="10">Aminodeoxychorismate lyase</fullName>
    </recommendedName>
</protein>
<keyword evidence="3" id="KW-1133">Transmembrane helix</keyword>
<keyword evidence="6" id="KW-0961">Cell wall biogenesis/degradation</keyword>
<evidence type="ECO:0000313" key="8">
    <source>
        <dbReference type="EMBL" id="GMA37721.1"/>
    </source>
</evidence>
<reference evidence="9" key="2">
    <citation type="journal article" date="2019" name="Int. J. Syst. Evol. Microbiol.">
        <title>The Global Catalogue of Microorganisms (GCM) 10K type strain sequencing project: providing services to taxonomists for standard genome sequencing and annotation.</title>
        <authorList>
            <consortium name="The Broad Institute Genomics Platform"/>
            <consortium name="The Broad Institute Genome Sequencing Center for Infectious Disease"/>
            <person name="Wu L."/>
            <person name="Ma J."/>
        </authorList>
    </citation>
    <scope>NUCLEOTIDE SEQUENCE [LARGE SCALE GENOMIC DNA]</scope>
    <source>
        <strain evidence="9">NBRC 112299</strain>
    </source>
</reference>
<dbReference type="PANTHER" id="PTHR30518:SF2">
    <property type="entry name" value="ENDOLYTIC MUREIN TRANSGLYCOSYLASE"/>
    <property type="match status" value="1"/>
</dbReference>
<dbReference type="NCBIfam" id="TIGR00247">
    <property type="entry name" value="endolytic transglycosylase MltG"/>
    <property type="match status" value="1"/>
</dbReference>
<sequence length="203" mass="22613">MAEIAEDTDALGLPAEAEGNLEGWLFPSTYTFNPDVEPAEMLSTMVSTTIKMLDKYDVAEEDRERILTIASLVEKEAKKDEDRPMIAGVIMNRLDIDMMLQFDSTVKYIAPSEGVWTSEEDRLIDSPYNTYMYTGLPPTPIAAPGEASIEAAVNPADHDYTYFVTVNLETGETAYATNLEDHLANVEILNQWVAENQSSDDEE</sequence>
<dbReference type="EMBL" id="BSUN01000001">
    <property type="protein sequence ID" value="GMA33824.1"/>
    <property type="molecule type" value="Genomic_DNA"/>
</dbReference>
<keyword evidence="2" id="KW-0812">Transmembrane</keyword>
<keyword evidence="4" id="KW-0472">Membrane</keyword>
<evidence type="ECO:0000313" key="9">
    <source>
        <dbReference type="Proteomes" id="UP001157125"/>
    </source>
</evidence>
<evidence type="ECO:0000256" key="4">
    <source>
        <dbReference type="ARBA" id="ARBA00023136"/>
    </source>
</evidence>
<keyword evidence="1" id="KW-1003">Cell membrane</keyword>
<reference evidence="8" key="1">
    <citation type="journal article" date="2014" name="Int. J. Syst. Evol. Microbiol.">
        <title>Complete genome of a new Firmicutes species belonging to the dominant human colonic microbiota ('Ruminococcus bicirculans') reveals two chromosomes and a selective capacity to utilize plant glucans.</title>
        <authorList>
            <consortium name="NISC Comparative Sequencing Program"/>
            <person name="Wegmann U."/>
            <person name="Louis P."/>
            <person name="Goesmann A."/>
            <person name="Henrissat B."/>
            <person name="Duncan S.H."/>
            <person name="Flint H.J."/>
        </authorList>
    </citation>
    <scope>NUCLEOTIDE SEQUENCE</scope>
    <source>
        <strain evidence="8">NBRC 112299</strain>
    </source>
</reference>
<dbReference type="InterPro" id="IPR003770">
    <property type="entry name" value="MLTG-like"/>
</dbReference>
<evidence type="ECO:0000256" key="5">
    <source>
        <dbReference type="ARBA" id="ARBA00023239"/>
    </source>
</evidence>
<keyword evidence="9" id="KW-1185">Reference proteome</keyword>